<feature type="domain" description="CID" evidence="1">
    <location>
        <begin position="2"/>
        <end position="142"/>
    </location>
</feature>
<sequence>MDPFEVRMEYLELLKRLNASEQSIRRTVDFALKYAARCPDDIWDCVMTECAKAPPNTRINILFMLNAFLADDYETNPEEVAVYRKLAVRDLPAIIDMVVPRDTWDAALNVTSTKQILQSWNTKRIFDSNLLASLLRTSEERAASVRERAHLGEMRDTTPISRADVIRRIEEDRERHKRLRENGWVLPAMSFLYALEAPKTQTESLTSSDSIDVHMLDFEQQWETTSELNEDDHDYMREENSHWWGTGTG</sequence>
<keyword evidence="3" id="KW-1185">Reference proteome</keyword>
<dbReference type="Gene3D" id="1.25.40.90">
    <property type="match status" value="1"/>
</dbReference>
<proteinExistence type="predicted"/>
<dbReference type="InterPro" id="IPR008942">
    <property type="entry name" value="ENTH_VHS"/>
</dbReference>
<dbReference type="InterPro" id="IPR042326">
    <property type="entry name" value="Ctk3"/>
</dbReference>
<dbReference type="EMBL" id="CP118375">
    <property type="protein sequence ID" value="WFD42193.1"/>
    <property type="molecule type" value="Genomic_DNA"/>
</dbReference>
<dbReference type="GO" id="GO:0045943">
    <property type="term" value="P:positive regulation of transcription by RNA polymerase I"/>
    <property type="evidence" value="ECO:0007669"/>
    <property type="project" value="TreeGrafter"/>
</dbReference>
<dbReference type="GO" id="GO:0032786">
    <property type="term" value="P:positive regulation of DNA-templated transcription, elongation"/>
    <property type="evidence" value="ECO:0007669"/>
    <property type="project" value="InterPro"/>
</dbReference>
<dbReference type="AlphaFoldDB" id="A0AAF0JD11"/>
<dbReference type="GO" id="GO:0070692">
    <property type="term" value="C:CTDK-1 complex"/>
    <property type="evidence" value="ECO:0007669"/>
    <property type="project" value="InterPro"/>
</dbReference>
<dbReference type="PANTHER" id="PTHR28291">
    <property type="entry name" value="CTD KINASE SUBUNIT GAMMA"/>
    <property type="match status" value="1"/>
</dbReference>
<dbReference type="InterPro" id="IPR024638">
    <property type="entry name" value="Ctk3_N"/>
</dbReference>
<dbReference type="Pfam" id="PF12243">
    <property type="entry name" value="CTK3"/>
    <property type="match status" value="1"/>
</dbReference>
<dbReference type="Proteomes" id="UP001214628">
    <property type="component" value="Chromosome 1"/>
</dbReference>
<dbReference type="PANTHER" id="PTHR28291:SF1">
    <property type="entry name" value="CTD KINASE SUBUNIT GAMMA"/>
    <property type="match status" value="1"/>
</dbReference>
<evidence type="ECO:0000313" key="2">
    <source>
        <dbReference type="EMBL" id="WFD42193.1"/>
    </source>
</evidence>
<dbReference type="InterPro" id="IPR024637">
    <property type="entry name" value="Ctk3_C"/>
</dbReference>
<accession>A0AAF0JD11</accession>
<reference evidence="2" key="1">
    <citation type="submission" date="2023-02" db="EMBL/GenBank/DDBJ databases">
        <title>Mating type loci evolution in Malassezia.</title>
        <authorList>
            <person name="Coelho M.A."/>
        </authorList>
    </citation>
    <scope>NUCLEOTIDE SEQUENCE</scope>
    <source>
        <strain evidence="2">CBS 14136</strain>
    </source>
</reference>
<evidence type="ECO:0000259" key="1">
    <source>
        <dbReference type="PROSITE" id="PS51391"/>
    </source>
</evidence>
<dbReference type="PROSITE" id="PS51391">
    <property type="entry name" value="CID"/>
    <property type="match status" value="1"/>
</dbReference>
<name>A0AAF0JD11_9BASI</name>
<gene>
    <name evidence="2" type="ORF">MPSI1_000833</name>
</gene>
<protein>
    <recommendedName>
        <fullName evidence="1">CID domain-containing protein</fullName>
    </recommendedName>
</protein>
<organism evidence="2 3">
    <name type="scientific">Malassezia psittaci</name>
    <dbReference type="NCBI Taxonomy" id="1821823"/>
    <lineage>
        <taxon>Eukaryota</taxon>
        <taxon>Fungi</taxon>
        <taxon>Dikarya</taxon>
        <taxon>Basidiomycota</taxon>
        <taxon>Ustilaginomycotina</taxon>
        <taxon>Malasseziomycetes</taxon>
        <taxon>Malasseziales</taxon>
        <taxon>Malasseziaceae</taxon>
        <taxon>Malassezia</taxon>
    </lineage>
</organism>
<dbReference type="InterPro" id="IPR006569">
    <property type="entry name" value="CID_dom"/>
</dbReference>
<evidence type="ECO:0000313" key="3">
    <source>
        <dbReference type="Proteomes" id="UP001214628"/>
    </source>
</evidence>
<dbReference type="Pfam" id="PF12350">
    <property type="entry name" value="CTK3_C"/>
    <property type="match status" value="1"/>
</dbReference>